<organism evidence="1 2">
    <name type="scientific">Trichomonas vaginalis (strain ATCC PRA-98 / G3)</name>
    <dbReference type="NCBI Taxonomy" id="412133"/>
    <lineage>
        <taxon>Eukaryota</taxon>
        <taxon>Metamonada</taxon>
        <taxon>Parabasalia</taxon>
        <taxon>Trichomonadida</taxon>
        <taxon>Trichomonadidae</taxon>
        <taxon>Trichomonas</taxon>
    </lineage>
</organism>
<dbReference type="KEGG" id="tva:75674622"/>
<dbReference type="Proteomes" id="UP000001542">
    <property type="component" value="Unassembled WGS sequence"/>
</dbReference>
<dbReference type="RefSeq" id="XP_001320609.1">
    <property type="nucleotide sequence ID" value="XM_001320574.1"/>
</dbReference>
<gene>
    <name evidence="1" type="ORF">TVAG_269120</name>
</gene>
<dbReference type="SUPFAM" id="SSF52058">
    <property type="entry name" value="L domain-like"/>
    <property type="match status" value="2"/>
</dbReference>
<dbReference type="InterPro" id="IPR032675">
    <property type="entry name" value="LRR_dom_sf"/>
</dbReference>
<name>A2EG25_TRIV3</name>
<dbReference type="Gene3D" id="3.80.10.10">
    <property type="entry name" value="Ribonuclease Inhibitor"/>
    <property type="match status" value="2"/>
</dbReference>
<evidence type="ECO:0000313" key="2">
    <source>
        <dbReference type="Proteomes" id="UP000001542"/>
    </source>
</evidence>
<dbReference type="InParanoid" id="A2EG25"/>
<reference evidence="1" key="2">
    <citation type="journal article" date="2007" name="Science">
        <title>Draft genome sequence of the sexually transmitted pathogen Trichomonas vaginalis.</title>
        <authorList>
            <person name="Carlton J.M."/>
            <person name="Hirt R.P."/>
            <person name="Silva J.C."/>
            <person name="Delcher A.L."/>
            <person name="Schatz M."/>
            <person name="Zhao Q."/>
            <person name="Wortman J.R."/>
            <person name="Bidwell S.L."/>
            <person name="Alsmark U.C.M."/>
            <person name="Besteiro S."/>
            <person name="Sicheritz-Ponten T."/>
            <person name="Noel C.J."/>
            <person name="Dacks J.B."/>
            <person name="Foster P.G."/>
            <person name="Simillion C."/>
            <person name="Van de Peer Y."/>
            <person name="Miranda-Saavedra D."/>
            <person name="Barton G.J."/>
            <person name="Westrop G.D."/>
            <person name="Mueller S."/>
            <person name="Dessi D."/>
            <person name="Fiori P.L."/>
            <person name="Ren Q."/>
            <person name="Paulsen I."/>
            <person name="Zhang H."/>
            <person name="Bastida-Corcuera F.D."/>
            <person name="Simoes-Barbosa A."/>
            <person name="Brown M.T."/>
            <person name="Hayes R.D."/>
            <person name="Mukherjee M."/>
            <person name="Okumura C.Y."/>
            <person name="Schneider R."/>
            <person name="Smith A.J."/>
            <person name="Vanacova S."/>
            <person name="Villalvazo M."/>
            <person name="Haas B.J."/>
            <person name="Pertea M."/>
            <person name="Feldblyum T.V."/>
            <person name="Utterback T.R."/>
            <person name="Shu C.L."/>
            <person name="Osoegawa K."/>
            <person name="de Jong P.J."/>
            <person name="Hrdy I."/>
            <person name="Horvathova L."/>
            <person name="Zubacova Z."/>
            <person name="Dolezal P."/>
            <person name="Malik S.B."/>
            <person name="Logsdon J.M. Jr."/>
            <person name="Henze K."/>
            <person name="Gupta A."/>
            <person name="Wang C.C."/>
            <person name="Dunne R.L."/>
            <person name="Upcroft J.A."/>
            <person name="Upcroft P."/>
            <person name="White O."/>
            <person name="Salzberg S.L."/>
            <person name="Tang P."/>
            <person name="Chiu C.-H."/>
            <person name="Lee Y.-S."/>
            <person name="Embley T.M."/>
            <person name="Coombs G.H."/>
            <person name="Mottram J.C."/>
            <person name="Tachezy J."/>
            <person name="Fraser-Liggett C.M."/>
            <person name="Johnson P.J."/>
        </authorList>
    </citation>
    <scope>NUCLEOTIDE SEQUENCE [LARGE SCALE GENOMIC DNA]</scope>
    <source>
        <strain evidence="1">G3</strain>
    </source>
</reference>
<dbReference type="VEuPathDB" id="TrichDB:TVAG_269120"/>
<reference evidence="1" key="1">
    <citation type="submission" date="2006-10" db="EMBL/GenBank/DDBJ databases">
        <authorList>
            <person name="Amadeo P."/>
            <person name="Zhao Q."/>
            <person name="Wortman J."/>
            <person name="Fraser-Liggett C."/>
            <person name="Carlton J."/>
        </authorList>
    </citation>
    <scope>NUCLEOTIDE SEQUENCE</scope>
    <source>
        <strain evidence="1">G3</strain>
    </source>
</reference>
<dbReference type="Pfam" id="PF13306">
    <property type="entry name" value="LRR_5"/>
    <property type="match status" value="2"/>
</dbReference>
<sequence>MIIEEYTFYNCTNLEFLSNLYNLTTIKSYAFYNCYNLKNISNLNNLTTLGYSVFYNCSSLKELHCLYSLKNIKVNYDDKYWNSFYYESPFKGSSFEYLYDLNSLEIIPDYAFYKCDKLKGIYNLTKLTSIGKQAFRYCYNLTDINTMSHLISIGELAFSSCSKFNGTLDFYNDVNISQYAFSSCHLIKEVIFRGSIISVQSYSFSQIANISIYHPIKLYSTIVNNKENIDIYYYGKAVPLNDTGSNNLIYSIASNVYVLCDYKSTEFYGHEVKYLSCKINKLTKIIDTTTKISFLDLFCCLNN</sequence>
<proteinExistence type="predicted"/>
<dbReference type="VEuPathDB" id="TrichDB:TVAGG3_0842080"/>
<dbReference type="STRING" id="5722.A2EG25"/>
<dbReference type="PANTHER" id="PTHR45661:SF3">
    <property type="entry name" value="IG-LIKE DOMAIN-CONTAINING PROTEIN"/>
    <property type="match status" value="1"/>
</dbReference>
<dbReference type="EMBL" id="DS113379">
    <property type="protein sequence ID" value="EAY08386.1"/>
    <property type="molecule type" value="Genomic_DNA"/>
</dbReference>
<accession>A2EG25</accession>
<evidence type="ECO:0000313" key="1">
    <source>
        <dbReference type="EMBL" id="EAY08386.1"/>
    </source>
</evidence>
<dbReference type="InterPro" id="IPR053139">
    <property type="entry name" value="Surface_bspA-like"/>
</dbReference>
<dbReference type="PANTHER" id="PTHR45661">
    <property type="entry name" value="SURFACE ANTIGEN"/>
    <property type="match status" value="1"/>
</dbReference>
<protein>
    <submittedName>
        <fullName evidence="1">Surface antigen Bsp, putative</fullName>
    </submittedName>
</protein>
<dbReference type="OrthoDB" id="1055097at2759"/>
<keyword evidence="2" id="KW-1185">Reference proteome</keyword>
<dbReference type="InterPro" id="IPR026906">
    <property type="entry name" value="LRR_5"/>
</dbReference>
<dbReference type="AlphaFoldDB" id="A2EG25"/>